<feature type="repeat" description="WD" evidence="3">
    <location>
        <begin position="849"/>
        <end position="888"/>
    </location>
</feature>
<feature type="region of interest" description="Disordered" evidence="4">
    <location>
        <begin position="319"/>
        <end position="363"/>
    </location>
</feature>
<dbReference type="SMART" id="SM00320">
    <property type="entry name" value="WD40"/>
    <property type="match status" value="7"/>
</dbReference>
<feature type="compositionally biased region" description="Low complexity" evidence="4">
    <location>
        <begin position="1000"/>
        <end position="1038"/>
    </location>
</feature>
<feature type="region of interest" description="Disordered" evidence="4">
    <location>
        <begin position="209"/>
        <end position="296"/>
    </location>
</feature>
<dbReference type="InterPro" id="IPR001680">
    <property type="entry name" value="WD40_rpt"/>
</dbReference>
<dbReference type="PROSITE" id="PS50294">
    <property type="entry name" value="WD_REPEATS_REGION"/>
    <property type="match status" value="3"/>
</dbReference>
<proteinExistence type="predicted"/>
<evidence type="ECO:0000313" key="7">
    <source>
        <dbReference type="Proteomes" id="UP001342314"/>
    </source>
</evidence>
<feature type="compositionally biased region" description="Acidic residues" evidence="4">
    <location>
        <begin position="250"/>
        <end position="259"/>
    </location>
</feature>
<keyword evidence="7" id="KW-1185">Reference proteome</keyword>
<organism evidence="6 7">
    <name type="scientific">Rhodotorula paludigena</name>
    <dbReference type="NCBI Taxonomy" id="86838"/>
    <lineage>
        <taxon>Eukaryota</taxon>
        <taxon>Fungi</taxon>
        <taxon>Dikarya</taxon>
        <taxon>Basidiomycota</taxon>
        <taxon>Pucciniomycotina</taxon>
        <taxon>Microbotryomycetes</taxon>
        <taxon>Sporidiobolales</taxon>
        <taxon>Sporidiobolaceae</taxon>
        <taxon>Rhodotorula</taxon>
    </lineage>
</organism>
<dbReference type="InterPro" id="IPR011047">
    <property type="entry name" value="Quinoprotein_ADH-like_sf"/>
</dbReference>
<evidence type="ECO:0000313" key="6">
    <source>
        <dbReference type="EMBL" id="GJN88367.1"/>
    </source>
</evidence>
<feature type="compositionally biased region" description="Polar residues" evidence="4">
    <location>
        <begin position="538"/>
        <end position="552"/>
    </location>
</feature>
<dbReference type="InterPro" id="IPR001810">
    <property type="entry name" value="F-box_dom"/>
</dbReference>
<dbReference type="PANTHER" id="PTHR19848">
    <property type="entry name" value="WD40 REPEAT PROTEIN"/>
    <property type="match status" value="1"/>
</dbReference>
<feature type="compositionally biased region" description="Polar residues" evidence="4">
    <location>
        <begin position="1095"/>
        <end position="1104"/>
    </location>
</feature>
<feature type="repeat" description="WD" evidence="3">
    <location>
        <begin position="767"/>
        <end position="806"/>
    </location>
</feature>
<dbReference type="SUPFAM" id="SSF81383">
    <property type="entry name" value="F-box domain"/>
    <property type="match status" value="1"/>
</dbReference>
<sequence length="1131" mass="122465">MDAEQPQLGVTTPMARHVESVTTRTTTTSTHAPRRPSSRAVGDAAAAKAADGEVPWPVEDYALLHLAPATTTTTVTTTTHTTTHFAPIRIPKSRPIRAVHSSFSGPSGDAAPRSDASATPQASLLQLLEESEAPAAASSSALPLDPRMYPLSQAPWPGSLKQFRLAVGGMAATFAEASADLPGFPPATGVSAKGKGREDPLASTYAEDAAAKELSPFGTTGAARPERGPMHQRRLSRRARAHGGGQGLEWMEEEDEDARMDEARRGSPGPPRKRPRAESPTENRRASDEADAGTMPSVAATSLRASHAFQPSLAPANVGMAATLPSPNQSPPSPVPTFGGEDSQELNDDEPLEGAAHAESHPQSFDFGSGAALSALLSLPDFIKTFDQLPAALQSYLIFQLLRRAPIPVLQTLNEVIEPSLRRDFLSDLPPELGATILGYLDARTLCRASLVCRAWKRLVDGEWRIWKDKLEADGLWVGDGSDEREAREIARGVKEDLFVKRWQAGVWDEKKRPSWTGKYEPENLYTGSPSGGPPPRTSISHRLASPSSSREASPFPPAHAIHPFKLLYRRRVLTRRNWKHGTPKRITFPSSAPQSSRQNANNQNNANNHVVTCLQFDEEKIVSASDDHSISVFDTQRGTLRANLTGHIGGVWALQYLGNVLVSGSTDRSVRIWDLDTARCTHMFIGHTSTVRCLQIVEPQNINPDPNGDPIWEPAFPLIVTGSRDFSLRVWKLPMPGRDREYLPKLPDADDEVDPERDNPFHLRHLTGHTQAVRALAAQGNTLVSGSYDMDVRVWDITTGNCRHILRGHTQKVYSVVYDHLRQQCASGSMDNTVRLWSTDTGECRAVLEGHTSLVGLLGLTHRNLVSAAADWTLRIWDPSNGRCRHALAAHQGAITCFQHDEHKIISGSDGTLKMWDVQTGEFVRDLLTNLTGVWQVSFDQRFCVAAVSRNGRSEFEILDFGEPEPVLRSAKHTRAPRVKAEEVEDEVALSGGRDDAAMSDMDVSADAGVSTPAAGRAGASSSTGVPVPAAPRLRAAGFPPSDSHTSLRALASSETPTHDAAASDAASISATTPAPLRTVRRTNSSRDLRAQAHASTSTSTLQAMDVEAGENDDAPDDEDMATIKAEEDN</sequence>
<name>A0AAV5GG71_9BASI</name>
<evidence type="ECO:0000256" key="2">
    <source>
        <dbReference type="ARBA" id="ARBA00022737"/>
    </source>
</evidence>
<feature type="compositionally biased region" description="Acidic residues" evidence="4">
    <location>
        <begin position="342"/>
        <end position="352"/>
    </location>
</feature>
<dbReference type="CDD" id="cd00200">
    <property type="entry name" value="WD40"/>
    <property type="match status" value="1"/>
</dbReference>
<dbReference type="InterPro" id="IPR036047">
    <property type="entry name" value="F-box-like_dom_sf"/>
</dbReference>
<feature type="repeat" description="WD" evidence="3">
    <location>
        <begin position="889"/>
        <end position="927"/>
    </location>
</feature>
<feature type="repeat" description="WD" evidence="3">
    <location>
        <begin position="645"/>
        <end position="684"/>
    </location>
</feature>
<dbReference type="PROSITE" id="PS50082">
    <property type="entry name" value="WD_REPEATS_2"/>
    <property type="match status" value="5"/>
</dbReference>
<dbReference type="InterPro" id="IPR020472">
    <property type="entry name" value="WD40_PAC1"/>
</dbReference>
<gene>
    <name evidence="6" type="ORF">Rhopal_001333-T1</name>
</gene>
<reference evidence="6 7" key="1">
    <citation type="submission" date="2021-12" db="EMBL/GenBank/DDBJ databases">
        <title>High titer production of polyol ester of fatty acids by Rhodotorula paludigena BS15 towards product separation-free biomass refinery.</title>
        <authorList>
            <person name="Mano J."/>
            <person name="Ono H."/>
            <person name="Tanaka T."/>
            <person name="Naito K."/>
            <person name="Sushida H."/>
            <person name="Ike M."/>
            <person name="Tokuyasu K."/>
            <person name="Kitaoka M."/>
        </authorList>
    </citation>
    <scope>NUCLEOTIDE SEQUENCE [LARGE SCALE GENOMIC DNA]</scope>
    <source>
        <strain evidence="6 7">BS15</strain>
    </source>
</reference>
<keyword evidence="1 3" id="KW-0853">WD repeat</keyword>
<comment type="caution">
    <text evidence="6">The sequence shown here is derived from an EMBL/GenBank/DDBJ whole genome shotgun (WGS) entry which is preliminary data.</text>
</comment>
<dbReference type="Gene3D" id="2.130.10.10">
    <property type="entry name" value="YVTN repeat-like/Quinoprotein amine dehydrogenase"/>
    <property type="match status" value="1"/>
</dbReference>
<feature type="domain" description="F-box" evidence="5">
    <location>
        <begin position="423"/>
        <end position="470"/>
    </location>
</feature>
<feature type="compositionally biased region" description="Low complexity" evidence="4">
    <location>
        <begin position="1060"/>
        <end position="1077"/>
    </location>
</feature>
<feature type="compositionally biased region" description="Basic residues" evidence="4">
    <location>
        <begin position="230"/>
        <end position="241"/>
    </location>
</feature>
<evidence type="ECO:0000256" key="1">
    <source>
        <dbReference type="ARBA" id="ARBA00022574"/>
    </source>
</evidence>
<feature type="region of interest" description="Disordered" evidence="4">
    <location>
        <begin position="519"/>
        <end position="558"/>
    </location>
</feature>
<dbReference type="Pfam" id="PF12937">
    <property type="entry name" value="F-box-like"/>
    <property type="match status" value="1"/>
</dbReference>
<dbReference type="Proteomes" id="UP001342314">
    <property type="component" value="Unassembled WGS sequence"/>
</dbReference>
<dbReference type="SUPFAM" id="SSF50998">
    <property type="entry name" value="Quinoprotein alcohol dehydrogenase-like"/>
    <property type="match status" value="1"/>
</dbReference>
<dbReference type="PANTHER" id="PTHR19848:SF8">
    <property type="entry name" value="F-BOX AND WD REPEAT DOMAIN CONTAINING 7"/>
    <property type="match status" value="1"/>
</dbReference>
<dbReference type="SMART" id="SM00256">
    <property type="entry name" value="FBOX"/>
    <property type="match status" value="1"/>
</dbReference>
<feature type="compositionally biased region" description="Basic and acidic residues" evidence="4">
    <location>
        <begin position="276"/>
        <end position="288"/>
    </location>
</feature>
<dbReference type="PRINTS" id="PR00320">
    <property type="entry name" value="GPROTEINBRPT"/>
</dbReference>
<feature type="region of interest" description="Disordered" evidence="4">
    <location>
        <begin position="98"/>
        <end position="120"/>
    </location>
</feature>
<evidence type="ECO:0000256" key="3">
    <source>
        <dbReference type="PROSITE-ProRule" id="PRU00221"/>
    </source>
</evidence>
<feature type="region of interest" description="Disordered" evidence="4">
    <location>
        <begin position="973"/>
        <end position="1131"/>
    </location>
</feature>
<evidence type="ECO:0000256" key="4">
    <source>
        <dbReference type="SAM" id="MobiDB-lite"/>
    </source>
</evidence>
<dbReference type="Pfam" id="PF00400">
    <property type="entry name" value="WD40"/>
    <property type="match status" value="6"/>
</dbReference>
<dbReference type="Gene3D" id="1.20.1280.50">
    <property type="match status" value="1"/>
</dbReference>
<dbReference type="InterPro" id="IPR019775">
    <property type="entry name" value="WD40_repeat_CS"/>
</dbReference>
<feature type="region of interest" description="Disordered" evidence="4">
    <location>
        <begin position="580"/>
        <end position="605"/>
    </location>
</feature>
<dbReference type="AlphaFoldDB" id="A0AAV5GG71"/>
<feature type="region of interest" description="Disordered" evidence="4">
    <location>
        <begin position="1"/>
        <end position="41"/>
    </location>
</feature>
<dbReference type="EMBL" id="BQKY01000003">
    <property type="protein sequence ID" value="GJN88367.1"/>
    <property type="molecule type" value="Genomic_DNA"/>
</dbReference>
<feature type="compositionally biased region" description="Acidic residues" evidence="4">
    <location>
        <begin position="1109"/>
        <end position="1122"/>
    </location>
</feature>
<dbReference type="PROSITE" id="PS50181">
    <property type="entry name" value="FBOX"/>
    <property type="match status" value="1"/>
</dbReference>
<feature type="compositionally biased region" description="Low complexity" evidence="4">
    <location>
        <begin position="20"/>
        <end position="31"/>
    </location>
</feature>
<protein>
    <recommendedName>
        <fullName evidence="5">F-box domain-containing protein</fullName>
    </recommendedName>
</protein>
<evidence type="ECO:0000259" key="5">
    <source>
        <dbReference type="PROSITE" id="PS50181"/>
    </source>
</evidence>
<keyword evidence="2" id="KW-0677">Repeat</keyword>
<accession>A0AAV5GG71</accession>
<dbReference type="InterPro" id="IPR015943">
    <property type="entry name" value="WD40/YVTN_repeat-like_dom_sf"/>
</dbReference>
<feature type="compositionally biased region" description="Polar residues" evidence="4">
    <location>
        <begin position="589"/>
        <end position="598"/>
    </location>
</feature>
<dbReference type="PROSITE" id="PS00678">
    <property type="entry name" value="WD_REPEATS_1"/>
    <property type="match status" value="2"/>
</dbReference>
<feature type="repeat" description="WD" evidence="3">
    <location>
        <begin position="807"/>
        <end position="848"/>
    </location>
</feature>